<dbReference type="PANTHER" id="PTHR48079">
    <property type="entry name" value="PROTEIN YEEZ"/>
    <property type="match status" value="1"/>
</dbReference>
<comment type="caution">
    <text evidence="2">The sequence shown here is derived from an EMBL/GenBank/DDBJ whole genome shotgun (WGS) entry which is preliminary data.</text>
</comment>
<dbReference type="GO" id="GO:0005737">
    <property type="term" value="C:cytoplasm"/>
    <property type="evidence" value="ECO:0007669"/>
    <property type="project" value="TreeGrafter"/>
</dbReference>
<dbReference type="Pfam" id="PF01370">
    <property type="entry name" value="Epimerase"/>
    <property type="match status" value="1"/>
</dbReference>
<dbReference type="InterPro" id="IPR051783">
    <property type="entry name" value="NAD(P)-dependent_oxidoreduct"/>
</dbReference>
<dbReference type="SUPFAM" id="SSF51735">
    <property type="entry name" value="NAD(P)-binding Rossmann-fold domains"/>
    <property type="match status" value="1"/>
</dbReference>
<name>A0A558JAL6_9GAMM</name>
<reference evidence="2 3" key="1">
    <citation type="submission" date="2019-07" db="EMBL/GenBank/DDBJ databases">
        <title>Diversity of Bacteria from Kongsfjorden, Arctic.</title>
        <authorList>
            <person name="Yu Y."/>
        </authorList>
    </citation>
    <scope>NUCLEOTIDE SEQUENCE [LARGE SCALE GENOMIC DNA]</scope>
    <source>
        <strain evidence="2 3">SM1922</strain>
    </source>
</reference>
<accession>A0A558JAL6</accession>
<dbReference type="AlphaFoldDB" id="A0A558JAL6"/>
<protein>
    <submittedName>
        <fullName evidence="2">NAD-dependent epimerase/dehydratase family protein</fullName>
    </submittedName>
</protein>
<evidence type="ECO:0000313" key="3">
    <source>
        <dbReference type="Proteomes" id="UP000317288"/>
    </source>
</evidence>
<proteinExistence type="predicted"/>
<gene>
    <name evidence="2" type="ORF">FQP89_06065</name>
</gene>
<dbReference type="EMBL" id="VNFE01000002">
    <property type="protein sequence ID" value="TVU90663.1"/>
    <property type="molecule type" value="Genomic_DNA"/>
</dbReference>
<dbReference type="Proteomes" id="UP000317288">
    <property type="component" value="Unassembled WGS sequence"/>
</dbReference>
<dbReference type="Gene3D" id="3.40.50.720">
    <property type="entry name" value="NAD(P)-binding Rossmann-like Domain"/>
    <property type="match status" value="1"/>
</dbReference>
<dbReference type="InterPro" id="IPR036291">
    <property type="entry name" value="NAD(P)-bd_dom_sf"/>
</dbReference>
<dbReference type="RefSeq" id="WP_144810290.1">
    <property type="nucleotide sequence ID" value="NZ_VNFE01000002.1"/>
</dbReference>
<sequence length="336" mass="36114">MSQRRILITGATGGLGMALVREALKRGHAVRATGRSQAAGEALTSLGAQFVRADLSHPKVDFRGLLKDVDSVIHAAALSTSWGPRRAFEIHNIQLTERLLEAASCSSVERFVFVSSPSIFAAYRDRIAIGEYDGPALQPLNHYARTKLAAERRVLAPREDAMACCAIRPRALVGPGDRVILPKLAELAGRERMPLPRGGRALIELTDLRDAAWAICAAEEQAVGLAGKAINISGGRPIAVREVAGKLAKALGKTPQLVSLPVGLARAIAVLSENAALLMCSAREPMLTRYKLATLAYSQTFDLEPAQRLLGYRPQHDALATLLAEARQLATQEKQP</sequence>
<feature type="domain" description="NAD-dependent epimerase/dehydratase" evidence="1">
    <location>
        <begin position="6"/>
        <end position="232"/>
    </location>
</feature>
<dbReference type="InterPro" id="IPR001509">
    <property type="entry name" value="Epimerase_deHydtase"/>
</dbReference>
<dbReference type="GO" id="GO:0004029">
    <property type="term" value="F:aldehyde dehydrogenase (NAD+) activity"/>
    <property type="evidence" value="ECO:0007669"/>
    <property type="project" value="TreeGrafter"/>
</dbReference>
<evidence type="ECO:0000313" key="2">
    <source>
        <dbReference type="EMBL" id="TVU90663.1"/>
    </source>
</evidence>
<organism evidence="2 3">
    <name type="scientific">Vreelandella titanicae</name>
    <dbReference type="NCBI Taxonomy" id="664683"/>
    <lineage>
        <taxon>Bacteria</taxon>
        <taxon>Pseudomonadati</taxon>
        <taxon>Pseudomonadota</taxon>
        <taxon>Gammaproteobacteria</taxon>
        <taxon>Oceanospirillales</taxon>
        <taxon>Halomonadaceae</taxon>
        <taxon>Vreelandella</taxon>
    </lineage>
</organism>
<dbReference type="PANTHER" id="PTHR48079:SF6">
    <property type="entry name" value="NAD(P)-BINDING DOMAIN-CONTAINING PROTEIN-RELATED"/>
    <property type="match status" value="1"/>
</dbReference>
<evidence type="ECO:0000259" key="1">
    <source>
        <dbReference type="Pfam" id="PF01370"/>
    </source>
</evidence>